<feature type="signal peptide" evidence="2">
    <location>
        <begin position="1"/>
        <end position="24"/>
    </location>
</feature>
<feature type="chain" id="PRO_5035461944" evidence="2">
    <location>
        <begin position="25"/>
        <end position="80"/>
    </location>
</feature>
<sequence length="80" mass="8626">MGMDLKLLLLLVIAVAIIADDAHALWGGPGEVPWGPHADGNTAEARQPRDLGADVPQLNEEAGEKADSFIERLTRREKTP</sequence>
<dbReference type="EMBL" id="OV696700">
    <property type="protein sequence ID" value="CAH1247135.1"/>
    <property type="molecule type" value="Genomic_DNA"/>
</dbReference>
<keyword evidence="2" id="KW-0732">Signal</keyword>
<reference evidence="3" key="1">
    <citation type="submission" date="2022-01" db="EMBL/GenBank/DDBJ databases">
        <authorList>
            <person name="Braso-Vives M."/>
        </authorList>
    </citation>
    <scope>NUCLEOTIDE SEQUENCE</scope>
</reference>
<keyword evidence="4" id="KW-1185">Reference proteome</keyword>
<dbReference type="Proteomes" id="UP000838412">
    <property type="component" value="Chromosome 15"/>
</dbReference>
<evidence type="ECO:0000256" key="1">
    <source>
        <dbReference type="SAM" id="MobiDB-lite"/>
    </source>
</evidence>
<evidence type="ECO:0000256" key="2">
    <source>
        <dbReference type="SAM" id="SignalP"/>
    </source>
</evidence>
<evidence type="ECO:0000313" key="4">
    <source>
        <dbReference type="Proteomes" id="UP000838412"/>
    </source>
</evidence>
<evidence type="ECO:0000313" key="3">
    <source>
        <dbReference type="EMBL" id="CAH1247135.1"/>
    </source>
</evidence>
<organism evidence="3 4">
    <name type="scientific">Branchiostoma lanceolatum</name>
    <name type="common">Common lancelet</name>
    <name type="synonym">Amphioxus lanceolatum</name>
    <dbReference type="NCBI Taxonomy" id="7740"/>
    <lineage>
        <taxon>Eukaryota</taxon>
        <taxon>Metazoa</taxon>
        <taxon>Chordata</taxon>
        <taxon>Cephalochordata</taxon>
        <taxon>Leptocardii</taxon>
        <taxon>Amphioxiformes</taxon>
        <taxon>Branchiostomatidae</taxon>
        <taxon>Branchiostoma</taxon>
    </lineage>
</organism>
<name>A0A8K0EG27_BRALA</name>
<feature type="region of interest" description="Disordered" evidence="1">
    <location>
        <begin position="28"/>
        <end position="80"/>
    </location>
</feature>
<gene>
    <name evidence="3" type="primary">Hypp7831</name>
    <name evidence="3" type="ORF">BLAG_LOCUS8907</name>
</gene>
<protein>
    <submittedName>
        <fullName evidence="3">Hypp7831 protein</fullName>
    </submittedName>
</protein>
<accession>A0A8K0EG27</accession>
<feature type="compositionally biased region" description="Basic and acidic residues" evidence="1">
    <location>
        <begin position="62"/>
        <end position="80"/>
    </location>
</feature>
<proteinExistence type="predicted"/>
<dbReference type="AlphaFoldDB" id="A0A8K0EG27"/>